<dbReference type="InterPro" id="IPR029058">
    <property type="entry name" value="AB_hydrolase_fold"/>
</dbReference>
<dbReference type="Gene3D" id="3.40.50.1820">
    <property type="entry name" value="alpha/beta hydrolase"/>
    <property type="match status" value="1"/>
</dbReference>
<reference evidence="2" key="1">
    <citation type="journal article" date="2019" name="Int. J. Syst. Evol. Microbiol.">
        <title>The Global Catalogue of Microorganisms (GCM) 10K type strain sequencing project: providing services to taxonomists for standard genome sequencing and annotation.</title>
        <authorList>
            <consortium name="The Broad Institute Genomics Platform"/>
            <consortium name="The Broad Institute Genome Sequencing Center for Infectious Disease"/>
            <person name="Wu L."/>
            <person name="Ma J."/>
        </authorList>
    </citation>
    <scope>NUCLEOTIDE SEQUENCE [LARGE SCALE GENOMIC DNA]</scope>
    <source>
        <strain evidence="2">KCTC 42899</strain>
    </source>
</reference>
<gene>
    <name evidence="1" type="ORF">ACFOMH_01045</name>
</gene>
<name>A0ABV7QZL6_9RHOB</name>
<organism evidence="1 2">
    <name type="scientific">Paracoccus mangrovi</name>
    <dbReference type="NCBI Taxonomy" id="1715645"/>
    <lineage>
        <taxon>Bacteria</taxon>
        <taxon>Pseudomonadati</taxon>
        <taxon>Pseudomonadota</taxon>
        <taxon>Alphaproteobacteria</taxon>
        <taxon>Rhodobacterales</taxon>
        <taxon>Paracoccaceae</taxon>
        <taxon>Paracoccus</taxon>
    </lineage>
</organism>
<sequence length="312" mass="35058">MSPERLYEDERYRLTLFRGRGDGRRLAVGFEHGRKDADEFMPASFPRYAQRLGIDALIVQTARRDWYISDRSQALSEALRHHTRAWPEVVATGFSMGGYAVLLYSADCHARRVLAVSPQYCIDPAVAPFDPGRRRKFEAIGQPMPRPETRGDPGLAGLVLYDPAIRVDRIHADMITEAFPNLLRLALPYGGHPATSVIGVAGGIGGIAEMVVEDRLDPAAIREMHRANRRRAGSYRLNLARAALARHPRPAIEELRRLAQSAAPHLRFEAGMALLDHDDDEAAELLMTLFEELPGEPPPTWRRQLERALRKF</sequence>
<dbReference type="RefSeq" id="WP_377742057.1">
    <property type="nucleotide sequence ID" value="NZ_JBHRXJ010000001.1"/>
</dbReference>
<evidence type="ECO:0000313" key="1">
    <source>
        <dbReference type="EMBL" id="MFC3526738.1"/>
    </source>
</evidence>
<evidence type="ECO:0000313" key="2">
    <source>
        <dbReference type="Proteomes" id="UP001595721"/>
    </source>
</evidence>
<dbReference type="SUPFAM" id="SSF53474">
    <property type="entry name" value="alpha/beta-Hydrolases"/>
    <property type="match status" value="1"/>
</dbReference>
<protein>
    <submittedName>
        <fullName evidence="1">HEAT repeat domain-containing protein</fullName>
    </submittedName>
</protein>
<proteinExistence type="predicted"/>
<dbReference type="EMBL" id="JBHRXJ010000001">
    <property type="protein sequence ID" value="MFC3526738.1"/>
    <property type="molecule type" value="Genomic_DNA"/>
</dbReference>
<comment type="caution">
    <text evidence="1">The sequence shown here is derived from an EMBL/GenBank/DDBJ whole genome shotgun (WGS) entry which is preliminary data.</text>
</comment>
<dbReference type="Proteomes" id="UP001595721">
    <property type="component" value="Unassembled WGS sequence"/>
</dbReference>
<keyword evidence="2" id="KW-1185">Reference proteome</keyword>
<accession>A0ABV7QZL6</accession>